<dbReference type="RefSeq" id="WP_179760879.1">
    <property type="nucleotide sequence ID" value="NZ_BAAAJZ010000015.1"/>
</dbReference>
<dbReference type="Proteomes" id="UP000549695">
    <property type="component" value="Unassembled WGS sequence"/>
</dbReference>
<dbReference type="SUPFAM" id="SSF54637">
    <property type="entry name" value="Thioesterase/thiol ester dehydrase-isomerase"/>
    <property type="match status" value="1"/>
</dbReference>
<dbReference type="CDD" id="cd00586">
    <property type="entry name" value="4HBT"/>
    <property type="match status" value="1"/>
</dbReference>
<name>A0A852W4C5_PSEA5</name>
<dbReference type="GeneID" id="98051695"/>
<evidence type="ECO:0000313" key="1">
    <source>
        <dbReference type="EMBL" id="NYG01634.1"/>
    </source>
</evidence>
<dbReference type="InterPro" id="IPR029069">
    <property type="entry name" value="HotDog_dom_sf"/>
</dbReference>
<evidence type="ECO:0000313" key="2">
    <source>
        <dbReference type="Proteomes" id="UP000549695"/>
    </source>
</evidence>
<reference evidence="1 2" key="1">
    <citation type="submission" date="2020-07" db="EMBL/GenBank/DDBJ databases">
        <title>Sequencing the genomes of 1000 actinobacteria strains.</title>
        <authorList>
            <person name="Klenk H.-P."/>
        </authorList>
    </citation>
    <scope>NUCLEOTIDE SEQUENCE [LARGE SCALE GENOMIC DNA]</scope>
    <source>
        <strain evidence="1 2">DSM 44749</strain>
    </source>
</reference>
<dbReference type="EMBL" id="JACCCZ010000001">
    <property type="protein sequence ID" value="NYG01634.1"/>
    <property type="molecule type" value="Genomic_DNA"/>
</dbReference>
<protein>
    <submittedName>
        <fullName evidence="1">Acyl-CoA thioester hydrolase</fullName>
        <ecNumber evidence="1">3.1.2.-</ecNumber>
    </submittedName>
</protein>
<dbReference type="Gene3D" id="3.10.129.10">
    <property type="entry name" value="Hotdog Thioesterase"/>
    <property type="match status" value="1"/>
</dbReference>
<dbReference type="PANTHER" id="PTHR31793">
    <property type="entry name" value="4-HYDROXYBENZOYL-COA THIOESTERASE FAMILY MEMBER"/>
    <property type="match status" value="1"/>
</dbReference>
<dbReference type="PANTHER" id="PTHR31793:SF24">
    <property type="entry name" value="LONG-CHAIN ACYL-COA THIOESTERASE FADM"/>
    <property type="match status" value="1"/>
</dbReference>
<proteinExistence type="predicted"/>
<dbReference type="AlphaFoldDB" id="A0A852W4C5"/>
<dbReference type="EC" id="3.1.2.-" evidence="1"/>
<comment type="caution">
    <text evidence="1">The sequence shown here is derived from an EMBL/GenBank/DDBJ whole genome shotgun (WGS) entry which is preliminary data.</text>
</comment>
<dbReference type="InterPro" id="IPR050563">
    <property type="entry name" value="4-hydroxybenzoyl-CoA_TE"/>
</dbReference>
<keyword evidence="2" id="KW-1185">Reference proteome</keyword>
<dbReference type="Pfam" id="PF13279">
    <property type="entry name" value="4HBT_2"/>
    <property type="match status" value="1"/>
</dbReference>
<sequence length="158" mass="16989">MSVEQSPPFGVRIGVRSYEMDVNGHVNHAVYHQYGEHARMEHFRAAGLSQHALGAHGLTIVLLSTTVHFRAELRAGDELRIDSVIAFSARKPFTMSHRIVRVAAADGARTDDLAAEVECTLGVLDTTTRRLVADPHGRLVAASSDPALLGPGPDVSTS</sequence>
<gene>
    <name evidence="1" type="ORF">HDA37_001919</name>
</gene>
<keyword evidence="1" id="KW-0378">Hydrolase</keyword>
<accession>A0A852W4C5</accession>
<dbReference type="GO" id="GO:0047617">
    <property type="term" value="F:fatty acyl-CoA hydrolase activity"/>
    <property type="evidence" value="ECO:0007669"/>
    <property type="project" value="TreeGrafter"/>
</dbReference>
<organism evidence="1 2">
    <name type="scientific">Pseudonocardia alni</name>
    <name type="common">Amycolata alni</name>
    <dbReference type="NCBI Taxonomy" id="33907"/>
    <lineage>
        <taxon>Bacteria</taxon>
        <taxon>Bacillati</taxon>
        <taxon>Actinomycetota</taxon>
        <taxon>Actinomycetes</taxon>
        <taxon>Pseudonocardiales</taxon>
        <taxon>Pseudonocardiaceae</taxon>
        <taxon>Pseudonocardia</taxon>
    </lineage>
</organism>